<feature type="domain" description="Cyclodeaminase/cyclohydrolase" evidence="2">
    <location>
        <begin position="10"/>
        <end position="189"/>
    </location>
</feature>
<comment type="caution">
    <text evidence="3">The sequence shown here is derived from an EMBL/GenBank/DDBJ whole genome shotgun (WGS) entry which is preliminary data.</text>
</comment>
<dbReference type="RefSeq" id="WP_154456565.1">
    <property type="nucleotide sequence ID" value="NZ_VUMV01000001.1"/>
</dbReference>
<gene>
    <name evidence="3" type="ORF">FYJ60_00110</name>
</gene>
<dbReference type="InterPro" id="IPR007044">
    <property type="entry name" value="Cyclodeamin/CycHdrlase"/>
</dbReference>
<accession>A0A7X2TNG0</accession>
<dbReference type="Pfam" id="PF04961">
    <property type="entry name" value="FTCD_C"/>
    <property type="match status" value="1"/>
</dbReference>
<evidence type="ECO:0000259" key="2">
    <source>
        <dbReference type="Pfam" id="PF04961"/>
    </source>
</evidence>
<dbReference type="GO" id="GO:0016787">
    <property type="term" value="F:hydrolase activity"/>
    <property type="evidence" value="ECO:0007669"/>
    <property type="project" value="UniProtKB-KW"/>
</dbReference>
<dbReference type="Gene3D" id="1.20.120.680">
    <property type="entry name" value="Formiminotetrahydrofolate cyclodeaminase monomer, up-and-down helical bundle"/>
    <property type="match status" value="1"/>
</dbReference>
<feature type="coiled-coil region" evidence="1">
    <location>
        <begin position="55"/>
        <end position="82"/>
    </location>
</feature>
<proteinExistence type="predicted"/>
<evidence type="ECO:0000256" key="1">
    <source>
        <dbReference type="SAM" id="Coils"/>
    </source>
</evidence>
<dbReference type="InterPro" id="IPR036178">
    <property type="entry name" value="Formintransfe-cycloase-like_sf"/>
</dbReference>
<keyword evidence="3" id="KW-0378">Hydrolase</keyword>
<dbReference type="AlphaFoldDB" id="A0A7X2TNG0"/>
<reference evidence="3 4" key="1">
    <citation type="submission" date="2019-08" db="EMBL/GenBank/DDBJ databases">
        <title>In-depth cultivation of the pig gut microbiome towards novel bacterial diversity and tailored functional studies.</title>
        <authorList>
            <person name="Wylensek D."/>
            <person name="Hitch T.C.A."/>
            <person name="Clavel T."/>
        </authorList>
    </citation>
    <scope>NUCLEOTIDE SEQUENCE [LARGE SCALE GENOMIC DNA]</scope>
    <source>
        <strain evidence="3 4">Oil+RF-744-WCA-WT-13</strain>
    </source>
</reference>
<name>A0A7X2TNG0_9FIRM</name>
<dbReference type="Proteomes" id="UP000466864">
    <property type="component" value="Unassembled WGS sequence"/>
</dbReference>
<sequence>MEKSNLRGVSCTDFVLQLSSKAPVPGGGGVAALTGALGTALGGMVCSLTAGKKKYAQYEDDIQRILQKTDELQQKLLQLIDEDAENFYPLSRAYGLPKDTEEEKKTKEETLQKCFKVAVQGPVEIMRICHEAVALEEELADKGSRLAVSDVGCGVLLLKAAMQSAWLNVVVNLNCITDQIFTEELRKELIPMMESDITICEDVYRKVLGILGE</sequence>
<organism evidence="3 4">
    <name type="scientific">Bilifractor porci</name>
    <dbReference type="NCBI Taxonomy" id="2606636"/>
    <lineage>
        <taxon>Bacteria</taxon>
        <taxon>Bacillati</taxon>
        <taxon>Bacillota</taxon>
        <taxon>Clostridia</taxon>
        <taxon>Lachnospirales</taxon>
        <taxon>Lachnospiraceae</taxon>
        <taxon>Bilifractor</taxon>
    </lineage>
</organism>
<dbReference type="EMBL" id="VUMV01000001">
    <property type="protein sequence ID" value="MST80741.1"/>
    <property type="molecule type" value="Genomic_DNA"/>
</dbReference>
<evidence type="ECO:0000313" key="4">
    <source>
        <dbReference type="Proteomes" id="UP000466864"/>
    </source>
</evidence>
<protein>
    <submittedName>
        <fullName evidence="3">Cyclodeaminase/cyclohydrolase family protein</fullName>
    </submittedName>
</protein>
<evidence type="ECO:0000313" key="3">
    <source>
        <dbReference type="EMBL" id="MST80741.1"/>
    </source>
</evidence>
<dbReference type="SUPFAM" id="SSF101262">
    <property type="entry name" value="Methenyltetrahydrofolate cyclohydrolase-like"/>
    <property type="match status" value="1"/>
</dbReference>
<keyword evidence="4" id="KW-1185">Reference proteome</keyword>
<keyword evidence="1" id="KW-0175">Coiled coil</keyword>